<dbReference type="RefSeq" id="WP_377168485.1">
    <property type="nucleotide sequence ID" value="NZ_JBHSMQ010000005.1"/>
</dbReference>
<reference evidence="2" key="1">
    <citation type="journal article" date="2019" name="Int. J. Syst. Evol. Microbiol.">
        <title>The Global Catalogue of Microorganisms (GCM) 10K type strain sequencing project: providing services to taxonomists for standard genome sequencing and annotation.</title>
        <authorList>
            <consortium name="The Broad Institute Genomics Platform"/>
            <consortium name="The Broad Institute Genome Sequencing Center for Infectious Disease"/>
            <person name="Wu L."/>
            <person name="Ma J."/>
        </authorList>
    </citation>
    <scope>NUCLEOTIDE SEQUENCE [LARGE SCALE GENOMIC DNA]</scope>
    <source>
        <strain evidence="2">CGMCC 4.1469</strain>
    </source>
</reference>
<sequence length="350" mass="37874">MFGHLPGPTMCCQKAASLYRAHFCGLGTSLHRHYGAWARWLVNRDSAFLTLLGSALAEAPPVLCRTTCCNAFATPRDLVADSPVLQYTAAVTVCGLSAKLDDDAQDERGWRRHAARVGSRALDRPIGDALGLLHAMRFPVQEVRGWMAGQADIEHPAARLDACAGPTCAAYGEIVGHLAQVSGAPGAKPLLRQLGESLGFLIYAQDAWEDWARDKKRGQFNPLHAFPDLVGRRAALLPKLEQALASLRRTFDALPLRRHRDLRQTVLIAGAEARVVQVAGDTKKGTKHVQSPIEGTERKRSCWDKCDGCHCDECCDCCSCCRPGWTRGGGTMVDCNPCDGDGCGCCGCDC</sequence>
<accession>A0ABW0KTJ3</accession>
<dbReference type="Proteomes" id="UP001596052">
    <property type="component" value="Unassembled WGS sequence"/>
</dbReference>
<comment type="caution">
    <text evidence="1">The sequence shown here is derived from an EMBL/GenBank/DDBJ whole genome shotgun (WGS) entry which is preliminary data.</text>
</comment>
<organism evidence="1 2">
    <name type="scientific">Prosthecobacter fluviatilis</name>
    <dbReference type="NCBI Taxonomy" id="445931"/>
    <lineage>
        <taxon>Bacteria</taxon>
        <taxon>Pseudomonadati</taxon>
        <taxon>Verrucomicrobiota</taxon>
        <taxon>Verrucomicrobiia</taxon>
        <taxon>Verrucomicrobiales</taxon>
        <taxon>Verrucomicrobiaceae</taxon>
        <taxon>Prosthecobacter</taxon>
    </lineage>
</organism>
<evidence type="ECO:0000313" key="1">
    <source>
        <dbReference type="EMBL" id="MFC5456341.1"/>
    </source>
</evidence>
<dbReference type="Pfam" id="PF18937">
    <property type="entry name" value="DUF5685"/>
    <property type="match status" value="1"/>
</dbReference>
<evidence type="ECO:0000313" key="2">
    <source>
        <dbReference type="Proteomes" id="UP001596052"/>
    </source>
</evidence>
<dbReference type="InterPro" id="IPR043740">
    <property type="entry name" value="DUF5685"/>
</dbReference>
<keyword evidence="2" id="KW-1185">Reference proteome</keyword>
<gene>
    <name evidence="1" type="ORF">ACFQDI_15875</name>
</gene>
<name>A0ABW0KTJ3_9BACT</name>
<protein>
    <submittedName>
        <fullName evidence="1">DUF5685 family protein</fullName>
    </submittedName>
</protein>
<proteinExistence type="predicted"/>
<dbReference type="EMBL" id="JBHSMQ010000005">
    <property type="protein sequence ID" value="MFC5456341.1"/>
    <property type="molecule type" value="Genomic_DNA"/>
</dbReference>